<dbReference type="AlphaFoldDB" id="L8GYZ2"/>
<evidence type="ECO:0000256" key="3">
    <source>
        <dbReference type="SAM" id="MobiDB-lite"/>
    </source>
</evidence>
<dbReference type="InterPro" id="IPR029035">
    <property type="entry name" value="DHS-like_NAD/FAD-binding_dom"/>
</dbReference>
<keyword evidence="6" id="KW-1185">Reference proteome</keyword>
<reference evidence="5 6" key="1">
    <citation type="journal article" date="2013" name="Genome Biol.">
        <title>Genome of Acanthamoeba castellanii highlights extensive lateral gene transfer and early evolution of tyrosine kinase signaling.</title>
        <authorList>
            <person name="Clarke M."/>
            <person name="Lohan A.J."/>
            <person name="Liu B."/>
            <person name="Lagkouvardos I."/>
            <person name="Roy S."/>
            <person name="Zafar N."/>
            <person name="Bertelli C."/>
            <person name="Schilde C."/>
            <person name="Kianianmomeni A."/>
            <person name="Burglin T.R."/>
            <person name="Frech C."/>
            <person name="Turcotte B."/>
            <person name="Kopec K.O."/>
            <person name="Synnott J.M."/>
            <person name="Choo C."/>
            <person name="Paponov I."/>
            <person name="Finkler A."/>
            <person name="Soon Heng Tan C."/>
            <person name="Hutchins A.P."/>
            <person name="Weinmeier T."/>
            <person name="Rattei T."/>
            <person name="Chu J.S."/>
            <person name="Gimenez G."/>
            <person name="Irimia M."/>
            <person name="Rigden D.J."/>
            <person name="Fitzpatrick D.A."/>
            <person name="Lorenzo-Morales J."/>
            <person name="Bateman A."/>
            <person name="Chiu C.H."/>
            <person name="Tang P."/>
            <person name="Hegemann P."/>
            <person name="Fromm H."/>
            <person name="Raoult D."/>
            <person name="Greub G."/>
            <person name="Miranda-Saavedra D."/>
            <person name="Chen N."/>
            <person name="Nash P."/>
            <person name="Ginger M.L."/>
            <person name="Horn M."/>
            <person name="Schaap P."/>
            <person name="Caler L."/>
            <person name="Loftus B."/>
        </authorList>
    </citation>
    <scope>NUCLEOTIDE SEQUENCE [LARGE SCALE GENOMIC DNA]</scope>
    <source>
        <strain evidence="5 6">Neff</strain>
    </source>
</reference>
<dbReference type="GeneID" id="14918029"/>
<dbReference type="VEuPathDB" id="AmoebaDB:ACA1_060580"/>
<comment type="caution">
    <text evidence="2">Lacks conserved residue(s) required for the propagation of feature annotation.</text>
</comment>
<dbReference type="KEGG" id="acan:ACA1_060580"/>
<evidence type="ECO:0000256" key="2">
    <source>
        <dbReference type="PROSITE-ProRule" id="PRU00236"/>
    </source>
</evidence>
<keyword evidence="1" id="KW-0520">NAD</keyword>
<evidence type="ECO:0000259" key="4">
    <source>
        <dbReference type="PROSITE" id="PS50305"/>
    </source>
</evidence>
<dbReference type="SUPFAM" id="SSF52467">
    <property type="entry name" value="DHS-like NAD/FAD-binding domain"/>
    <property type="match status" value="1"/>
</dbReference>
<protein>
    <submittedName>
        <fullName evidence="5">Phosphatase</fullName>
    </submittedName>
</protein>
<evidence type="ECO:0000313" key="5">
    <source>
        <dbReference type="EMBL" id="ELR17331.1"/>
    </source>
</evidence>
<feature type="binding site" evidence="2">
    <location>
        <position position="190"/>
    </location>
    <ligand>
        <name>Zn(2+)</name>
        <dbReference type="ChEBI" id="CHEBI:29105"/>
    </ligand>
</feature>
<keyword evidence="2" id="KW-0479">Metal-binding</keyword>
<dbReference type="RefSeq" id="XP_004339344.1">
    <property type="nucleotide sequence ID" value="XM_004339296.1"/>
</dbReference>
<organism evidence="5 6">
    <name type="scientific">Acanthamoeba castellanii (strain ATCC 30010 / Neff)</name>
    <dbReference type="NCBI Taxonomy" id="1257118"/>
    <lineage>
        <taxon>Eukaryota</taxon>
        <taxon>Amoebozoa</taxon>
        <taxon>Discosea</taxon>
        <taxon>Longamoebia</taxon>
        <taxon>Centramoebida</taxon>
        <taxon>Acanthamoebidae</taxon>
        <taxon>Acanthamoeba</taxon>
    </lineage>
</organism>
<evidence type="ECO:0000313" key="6">
    <source>
        <dbReference type="Proteomes" id="UP000011083"/>
    </source>
</evidence>
<dbReference type="Proteomes" id="UP000011083">
    <property type="component" value="Unassembled WGS sequence"/>
</dbReference>
<dbReference type="OrthoDB" id="25911at2759"/>
<feature type="region of interest" description="Disordered" evidence="3">
    <location>
        <begin position="273"/>
        <end position="292"/>
    </location>
</feature>
<accession>L8GYZ2</accession>
<dbReference type="PROSITE" id="PS50305">
    <property type="entry name" value="SIRTUIN"/>
    <property type="match status" value="1"/>
</dbReference>
<gene>
    <name evidence="5" type="ORF">ACA1_060580</name>
</gene>
<name>L8GYZ2_ACACF</name>
<feature type="binding site" evidence="2">
    <location>
        <position position="236"/>
    </location>
    <ligand>
        <name>Zn(2+)</name>
        <dbReference type="ChEBI" id="CHEBI:29105"/>
    </ligand>
</feature>
<dbReference type="EMBL" id="KB007974">
    <property type="protein sequence ID" value="ELR17331.1"/>
    <property type="molecule type" value="Genomic_DNA"/>
</dbReference>
<dbReference type="GO" id="GO:0046872">
    <property type="term" value="F:metal ion binding"/>
    <property type="evidence" value="ECO:0007669"/>
    <property type="project" value="UniProtKB-KW"/>
</dbReference>
<feature type="binding site" evidence="2">
    <location>
        <position position="233"/>
    </location>
    <ligand>
        <name>Zn(2+)</name>
        <dbReference type="ChEBI" id="CHEBI:29105"/>
    </ligand>
</feature>
<feature type="binding site" evidence="2">
    <location>
        <position position="185"/>
    </location>
    <ligand>
        <name>Zn(2+)</name>
        <dbReference type="ChEBI" id="CHEBI:29105"/>
    </ligand>
</feature>
<dbReference type="InterPro" id="IPR026590">
    <property type="entry name" value="Ssirtuin_cat_dom"/>
</dbReference>
<feature type="domain" description="Deacetylase sirtuin-type" evidence="4">
    <location>
        <begin position="37"/>
        <end position="366"/>
    </location>
</feature>
<dbReference type="Gene3D" id="3.40.50.1220">
    <property type="entry name" value="TPP-binding domain"/>
    <property type="match status" value="1"/>
</dbReference>
<sequence>MQQGDQRPSGAQGADDDDTHRRIKEHLANHVGHLNHSVDIIDDLALAVQFVRRADYLIISAGAGLSASVGLDYTSEAVFARLYPAMHALGFRCMYQFIGRLPISEELKWGYLLTHAHRARFTWGPTELYTQLLRLAEQTGEGSDSGGGGGRYFVKTSNADGFFEQSGFDMSRVFTPQGDYGNMQCLSHECNGKAAASSTSVVFPTRPFVDAALPHIDTNETMQIKEPSAMPRCPRCGGPVFFNVRGGDWFIESPYQATGQAYRRFVEQAIGECSRDDDQAEDPEAPAKEKKKNPRTVVILEIGAGFNTPGVLRWPNERLLAQHECVRLVRLNTDYPEVPETSGSQRAVGLPLDAAVVVPLFLNQQQ</sequence>
<keyword evidence="2" id="KW-0862">Zinc</keyword>
<evidence type="ECO:0000256" key="1">
    <source>
        <dbReference type="ARBA" id="ARBA00023027"/>
    </source>
</evidence>
<proteinExistence type="predicted"/>